<dbReference type="PANTHER" id="PTHR46191">
    <property type="match status" value="1"/>
</dbReference>
<dbReference type="Gene3D" id="1.10.150.720">
    <property type="entry name" value="Haloacid dehalogenase-like hydrolase"/>
    <property type="match status" value="1"/>
</dbReference>
<proteinExistence type="predicted"/>
<dbReference type="InterPro" id="IPR036412">
    <property type="entry name" value="HAD-like_sf"/>
</dbReference>
<organism evidence="1 2">
    <name type="scientific">Wickerhamomyces anomalus (strain ATCC 58044 / CBS 1984 / NCYC 433 / NRRL Y-366-8)</name>
    <name type="common">Yeast</name>
    <name type="synonym">Hansenula anomala</name>
    <dbReference type="NCBI Taxonomy" id="683960"/>
    <lineage>
        <taxon>Eukaryota</taxon>
        <taxon>Fungi</taxon>
        <taxon>Dikarya</taxon>
        <taxon>Ascomycota</taxon>
        <taxon>Saccharomycotina</taxon>
        <taxon>Saccharomycetes</taxon>
        <taxon>Phaffomycetales</taxon>
        <taxon>Wickerhamomycetaceae</taxon>
        <taxon>Wickerhamomyces</taxon>
    </lineage>
</organism>
<dbReference type="PANTHER" id="PTHR46191:SF2">
    <property type="entry name" value="HALOACID DEHALOGENASE-LIKE HYDROLASE DOMAIN-CONTAINING PROTEIN 3"/>
    <property type="match status" value="1"/>
</dbReference>
<feature type="non-terminal residue" evidence="1">
    <location>
        <position position="1"/>
    </location>
</feature>
<name>A0A1E3P7V4_WICAA</name>
<dbReference type="InterPro" id="IPR051828">
    <property type="entry name" value="HAD-like_hydrolase_domain"/>
</dbReference>
<dbReference type="RefSeq" id="XP_019040708.1">
    <property type="nucleotide sequence ID" value="XM_019180820.1"/>
</dbReference>
<dbReference type="SUPFAM" id="SSF56784">
    <property type="entry name" value="HAD-like"/>
    <property type="match status" value="1"/>
</dbReference>
<dbReference type="Proteomes" id="UP000094112">
    <property type="component" value="Unassembled WGS sequence"/>
</dbReference>
<dbReference type="EMBL" id="KV454209">
    <property type="protein sequence ID" value="ODQ61501.1"/>
    <property type="molecule type" value="Genomic_DNA"/>
</dbReference>
<dbReference type="GO" id="GO:0005634">
    <property type="term" value="C:nucleus"/>
    <property type="evidence" value="ECO:0007669"/>
    <property type="project" value="TreeGrafter"/>
</dbReference>
<protein>
    <submittedName>
        <fullName evidence="1">Uncharacterized protein</fullName>
    </submittedName>
</protein>
<dbReference type="STRING" id="683960.A0A1E3P7V4"/>
<feature type="non-terminal residue" evidence="1">
    <location>
        <position position="214"/>
    </location>
</feature>
<keyword evidence="2" id="KW-1185">Reference proteome</keyword>
<dbReference type="Gene3D" id="3.40.50.1000">
    <property type="entry name" value="HAD superfamily/HAD-like"/>
    <property type="match status" value="1"/>
</dbReference>
<evidence type="ECO:0000313" key="1">
    <source>
        <dbReference type="EMBL" id="ODQ61501.1"/>
    </source>
</evidence>
<sequence length="214" mass="24987">PKVVSFDAFNTLFVSKRPILKVYAEIGAKHGFNLSEEELSSRFPDVYKDMRAKYPNFGKSAKMTYQEWWRQLLVKLYDPLKIQQDFIDELLTTFEGFKGYTGYDDVEAFLKQNYGDNVIFVASSNSDPRVVKVLESLKLLKYFHKVYLSYDIEVTKPNLEFFNYIIDDLLENCESLKGVDRKDLMPNVWHIGDELTNDLEACFRAGWNGILIDR</sequence>
<dbReference type="InterPro" id="IPR023214">
    <property type="entry name" value="HAD_sf"/>
</dbReference>
<dbReference type="GeneID" id="30198066"/>
<dbReference type="AlphaFoldDB" id="A0A1E3P7V4"/>
<reference evidence="1 2" key="1">
    <citation type="journal article" date="2016" name="Proc. Natl. Acad. Sci. U.S.A.">
        <title>Comparative genomics of biotechnologically important yeasts.</title>
        <authorList>
            <person name="Riley R."/>
            <person name="Haridas S."/>
            <person name="Wolfe K.H."/>
            <person name="Lopes M.R."/>
            <person name="Hittinger C.T."/>
            <person name="Goeker M."/>
            <person name="Salamov A.A."/>
            <person name="Wisecaver J.H."/>
            <person name="Long T.M."/>
            <person name="Calvey C.H."/>
            <person name="Aerts A.L."/>
            <person name="Barry K.W."/>
            <person name="Choi C."/>
            <person name="Clum A."/>
            <person name="Coughlan A.Y."/>
            <person name="Deshpande S."/>
            <person name="Douglass A.P."/>
            <person name="Hanson S.J."/>
            <person name="Klenk H.-P."/>
            <person name="LaButti K.M."/>
            <person name="Lapidus A."/>
            <person name="Lindquist E.A."/>
            <person name="Lipzen A.M."/>
            <person name="Meier-Kolthoff J.P."/>
            <person name="Ohm R.A."/>
            <person name="Otillar R.P."/>
            <person name="Pangilinan J.L."/>
            <person name="Peng Y."/>
            <person name="Rokas A."/>
            <person name="Rosa C.A."/>
            <person name="Scheuner C."/>
            <person name="Sibirny A.A."/>
            <person name="Slot J.C."/>
            <person name="Stielow J.B."/>
            <person name="Sun H."/>
            <person name="Kurtzman C.P."/>
            <person name="Blackwell M."/>
            <person name="Grigoriev I.V."/>
            <person name="Jeffries T.W."/>
        </authorList>
    </citation>
    <scope>NUCLEOTIDE SEQUENCE [LARGE SCALE GENOMIC DNA]</scope>
    <source>
        <strain evidence="2">ATCC 58044 / CBS 1984 / NCYC 433 / NRRL Y-366-8</strain>
    </source>
</reference>
<gene>
    <name evidence="1" type="ORF">WICANDRAFT_19223</name>
</gene>
<dbReference type="InterPro" id="IPR044924">
    <property type="entry name" value="HAD-SF_hydro_IA_REG-2-like_cap"/>
</dbReference>
<accession>A0A1E3P7V4</accession>
<evidence type="ECO:0000313" key="2">
    <source>
        <dbReference type="Proteomes" id="UP000094112"/>
    </source>
</evidence>
<dbReference type="Pfam" id="PF00702">
    <property type="entry name" value="Hydrolase"/>
    <property type="match status" value="1"/>
</dbReference>
<dbReference type="OrthoDB" id="444127at2759"/>